<evidence type="ECO:0000256" key="5">
    <source>
        <dbReference type="ARBA" id="ARBA00022989"/>
    </source>
</evidence>
<evidence type="ECO:0000256" key="2">
    <source>
        <dbReference type="ARBA" id="ARBA00022676"/>
    </source>
</evidence>
<feature type="transmembrane region" description="Helical" evidence="8">
    <location>
        <begin position="98"/>
        <end position="119"/>
    </location>
</feature>
<sequence>MSSSVSMAQQEYGDLQLLMKLEDGMHTQPPRTWICPSVQVSTAGNLSVSDIKVKSELPSTCKALRYQQHRWSRGSANLFSKMVMDIIRNKRISLWRRVYVIYNLFLIWKMITPMCVMFPEVAIPKWGTVYAPTVISLLNTVETPRSIHLLAFCISLEIVMSITRTKAYLSVC</sequence>
<dbReference type="GO" id="GO:0051753">
    <property type="term" value="F:mannan synthase activity"/>
    <property type="evidence" value="ECO:0007669"/>
    <property type="project" value="TreeGrafter"/>
</dbReference>
<gene>
    <name evidence="9" type="ORF">C5167_000965</name>
</gene>
<evidence type="ECO:0000256" key="6">
    <source>
        <dbReference type="ARBA" id="ARBA00023034"/>
    </source>
</evidence>
<evidence type="ECO:0000256" key="3">
    <source>
        <dbReference type="ARBA" id="ARBA00022679"/>
    </source>
</evidence>
<evidence type="ECO:0000256" key="7">
    <source>
        <dbReference type="ARBA" id="ARBA00023136"/>
    </source>
</evidence>
<dbReference type="GO" id="GO:0000139">
    <property type="term" value="C:Golgi membrane"/>
    <property type="evidence" value="ECO:0007669"/>
    <property type="project" value="UniProtKB-SubCell"/>
</dbReference>
<accession>A0A4Y7KY00</accession>
<dbReference type="PANTHER" id="PTHR32044:SF77">
    <property type="entry name" value="GLUCOMANNAN 4-BETA-MANNOSYLTRANSFERASE 9"/>
    <property type="match status" value="1"/>
</dbReference>
<evidence type="ECO:0000256" key="1">
    <source>
        <dbReference type="ARBA" id="ARBA00004394"/>
    </source>
</evidence>
<evidence type="ECO:0000313" key="10">
    <source>
        <dbReference type="Proteomes" id="UP000316621"/>
    </source>
</evidence>
<dbReference type="AlphaFoldDB" id="A0A4Y7KY00"/>
<dbReference type="EMBL" id="CM010723">
    <property type="protein sequence ID" value="RZC76805.1"/>
    <property type="molecule type" value="Genomic_DNA"/>
</dbReference>
<keyword evidence="6" id="KW-0333">Golgi apparatus</keyword>
<evidence type="ECO:0000313" key="9">
    <source>
        <dbReference type="EMBL" id="RZC76805.1"/>
    </source>
</evidence>
<organism evidence="9 10">
    <name type="scientific">Papaver somniferum</name>
    <name type="common">Opium poppy</name>
    <dbReference type="NCBI Taxonomy" id="3469"/>
    <lineage>
        <taxon>Eukaryota</taxon>
        <taxon>Viridiplantae</taxon>
        <taxon>Streptophyta</taxon>
        <taxon>Embryophyta</taxon>
        <taxon>Tracheophyta</taxon>
        <taxon>Spermatophyta</taxon>
        <taxon>Magnoliopsida</taxon>
        <taxon>Ranunculales</taxon>
        <taxon>Papaveraceae</taxon>
        <taxon>Papaveroideae</taxon>
        <taxon>Papaver</taxon>
    </lineage>
</organism>
<keyword evidence="2" id="KW-0328">Glycosyltransferase</keyword>
<dbReference type="Gramene" id="RZC76805">
    <property type="protein sequence ID" value="RZC76805"/>
    <property type="gene ID" value="C5167_000965"/>
</dbReference>
<name>A0A4Y7KY00_PAPSO</name>
<evidence type="ECO:0000256" key="8">
    <source>
        <dbReference type="SAM" id="Phobius"/>
    </source>
</evidence>
<proteinExistence type="predicted"/>
<keyword evidence="5 8" id="KW-1133">Transmembrane helix</keyword>
<reference evidence="9 10" key="1">
    <citation type="journal article" date="2018" name="Science">
        <title>The opium poppy genome and morphinan production.</title>
        <authorList>
            <person name="Guo L."/>
            <person name="Winzer T."/>
            <person name="Yang X."/>
            <person name="Li Y."/>
            <person name="Ning Z."/>
            <person name="He Z."/>
            <person name="Teodor R."/>
            <person name="Lu Y."/>
            <person name="Bowser T.A."/>
            <person name="Graham I.A."/>
            <person name="Ye K."/>
        </authorList>
    </citation>
    <scope>NUCLEOTIDE SEQUENCE [LARGE SCALE GENOMIC DNA]</scope>
    <source>
        <strain evidence="10">cv. HN1</strain>
        <tissue evidence="9">Leaves</tissue>
    </source>
</reference>
<keyword evidence="7 8" id="KW-0472">Membrane</keyword>
<keyword evidence="10" id="KW-1185">Reference proteome</keyword>
<keyword evidence="4 8" id="KW-0812">Transmembrane</keyword>
<dbReference type="PANTHER" id="PTHR32044">
    <property type="entry name" value="GLUCOMANNAN 4-BETA-MANNOSYLTRANSFERASE 9"/>
    <property type="match status" value="1"/>
</dbReference>
<evidence type="ECO:0000256" key="4">
    <source>
        <dbReference type="ARBA" id="ARBA00022692"/>
    </source>
</evidence>
<keyword evidence="3" id="KW-0808">Transferase</keyword>
<comment type="subcellular location">
    <subcellularLocation>
        <location evidence="1">Golgi apparatus membrane</location>
    </subcellularLocation>
</comment>
<protein>
    <submittedName>
        <fullName evidence="9">Uncharacterized protein</fullName>
    </submittedName>
</protein>
<dbReference type="Proteomes" id="UP000316621">
    <property type="component" value="Chromosome 9"/>
</dbReference>